<reference evidence="2" key="2">
    <citation type="submission" date="2020-11" db="EMBL/GenBank/DDBJ databases">
        <authorList>
            <person name="Cecchin M."/>
            <person name="Marcolungo L."/>
            <person name="Rossato M."/>
            <person name="Girolomoni L."/>
            <person name="Cosentino E."/>
            <person name="Cuine S."/>
            <person name="Li-Beisson Y."/>
            <person name="Delledonne M."/>
            <person name="Ballottari M."/>
        </authorList>
    </citation>
    <scope>NUCLEOTIDE SEQUENCE</scope>
    <source>
        <strain evidence="2">211/11P</strain>
        <tissue evidence="2">Whole cell</tissue>
    </source>
</reference>
<gene>
    <name evidence="2" type="ORF">D9Q98_007274</name>
</gene>
<feature type="compositionally biased region" description="Acidic residues" evidence="1">
    <location>
        <begin position="480"/>
        <end position="492"/>
    </location>
</feature>
<proteinExistence type="predicted"/>
<evidence type="ECO:0000256" key="1">
    <source>
        <dbReference type="SAM" id="MobiDB-lite"/>
    </source>
</evidence>
<keyword evidence="3" id="KW-1185">Reference proteome</keyword>
<accession>A0A9D4TL20</accession>
<feature type="compositionally biased region" description="Low complexity" evidence="1">
    <location>
        <begin position="435"/>
        <end position="446"/>
    </location>
</feature>
<feature type="compositionally biased region" description="Acidic residues" evidence="1">
    <location>
        <begin position="449"/>
        <end position="462"/>
    </location>
</feature>
<protein>
    <submittedName>
        <fullName evidence="2">Uncharacterized protein</fullName>
    </submittedName>
</protein>
<sequence>MGLQAAAAGAAALHRPRLIPARGGGWLGRRRLARAPLPAAQARRSKEESGAEGLAAEWKNLEVSPALAAQTDDLVQMLPDPANPPESLLDDGFDSAYLSGSYLASASGSDPDWQAPGGNDWLMSDFFDGASGPGSGPAGSSGQQGDGGGGAADNDFFALRSTDWAESIANEVGEGNSFRQQQRERYAPPIVNMTNLAHATEEDLLLSAEQQAYQEYVVDTAMDEAMTLHHGFMDQGANRYAVSMRISDLMEEIELDDSVSPLGQTEEQVVPSWCRANFRLRDEWDAFTEAAQLAEQEVEDEENERFQDQINDYLRRDRRLELLMQGDFEAAHQLLHGTDSLQMQDMLDLKLPGLEVDELTYAGDASKLPNMTSQDLAEGLLSQAGIVDDVLAQAGPAADRDFLAVLSGAAFEDEEDEEDGGDEELLRGKFRRPRSSPSLSAAAPALGSQDEEDEDEEDEDETGERGGQLVYDEGVFPGAEESEAEDEEDEEGLFAGVEAGQLRSRRPPSADLLGEPYQEPGGQAGQQQQQQQQQASPRPAQSWAAAGDDEYGPELLLDPLLDLLDDSTLGM</sequence>
<feature type="compositionally biased region" description="Low complexity" evidence="1">
    <location>
        <begin position="518"/>
        <end position="546"/>
    </location>
</feature>
<dbReference type="AlphaFoldDB" id="A0A9D4TL20"/>
<evidence type="ECO:0000313" key="2">
    <source>
        <dbReference type="EMBL" id="KAI3428447.1"/>
    </source>
</evidence>
<feature type="region of interest" description="Disordered" evidence="1">
    <location>
        <begin position="124"/>
        <end position="155"/>
    </location>
</feature>
<reference evidence="2" key="1">
    <citation type="journal article" date="2019" name="Plant J.">
        <title>Chlorella vulgaris genome assembly and annotation reveals the molecular basis for metabolic acclimation to high light conditions.</title>
        <authorList>
            <person name="Cecchin M."/>
            <person name="Marcolungo L."/>
            <person name="Rossato M."/>
            <person name="Girolomoni L."/>
            <person name="Cosentino E."/>
            <person name="Cuine S."/>
            <person name="Li-Beisson Y."/>
            <person name="Delledonne M."/>
            <person name="Ballottari M."/>
        </authorList>
    </citation>
    <scope>NUCLEOTIDE SEQUENCE</scope>
    <source>
        <strain evidence="2">211/11P</strain>
    </source>
</reference>
<feature type="compositionally biased region" description="Acidic residues" evidence="1">
    <location>
        <begin position="412"/>
        <end position="423"/>
    </location>
</feature>
<feature type="compositionally biased region" description="Gly residues" evidence="1">
    <location>
        <begin position="131"/>
        <end position="151"/>
    </location>
</feature>
<dbReference type="EMBL" id="SIDB01000009">
    <property type="protein sequence ID" value="KAI3428447.1"/>
    <property type="molecule type" value="Genomic_DNA"/>
</dbReference>
<dbReference type="OrthoDB" id="10679323at2759"/>
<feature type="region of interest" description="Disordered" evidence="1">
    <location>
        <begin position="412"/>
        <end position="553"/>
    </location>
</feature>
<comment type="caution">
    <text evidence="2">The sequence shown here is derived from an EMBL/GenBank/DDBJ whole genome shotgun (WGS) entry which is preliminary data.</text>
</comment>
<evidence type="ECO:0000313" key="3">
    <source>
        <dbReference type="Proteomes" id="UP001055712"/>
    </source>
</evidence>
<dbReference type="Proteomes" id="UP001055712">
    <property type="component" value="Unassembled WGS sequence"/>
</dbReference>
<organism evidence="2 3">
    <name type="scientific">Chlorella vulgaris</name>
    <name type="common">Green alga</name>
    <dbReference type="NCBI Taxonomy" id="3077"/>
    <lineage>
        <taxon>Eukaryota</taxon>
        <taxon>Viridiplantae</taxon>
        <taxon>Chlorophyta</taxon>
        <taxon>core chlorophytes</taxon>
        <taxon>Trebouxiophyceae</taxon>
        <taxon>Chlorellales</taxon>
        <taxon>Chlorellaceae</taxon>
        <taxon>Chlorella clade</taxon>
        <taxon>Chlorella</taxon>
    </lineage>
</organism>
<name>A0A9D4TL20_CHLVU</name>